<accession>A0AAD5J470</accession>
<protein>
    <submittedName>
        <fullName evidence="2">Uncharacterized protein</fullName>
    </submittedName>
</protein>
<reference evidence="2" key="1">
    <citation type="journal article" date="2022" name="Plant J.">
        <title>Strategies of tolerance reflected in two North American maple genomes.</title>
        <authorList>
            <person name="McEvoy S.L."/>
            <person name="Sezen U.U."/>
            <person name="Trouern-Trend A."/>
            <person name="McMahon S.M."/>
            <person name="Schaberg P.G."/>
            <person name="Yang J."/>
            <person name="Wegrzyn J.L."/>
            <person name="Swenson N.G."/>
        </authorList>
    </citation>
    <scope>NUCLEOTIDE SEQUENCE</scope>
    <source>
        <strain evidence="2">91603</strain>
    </source>
</reference>
<sequence>MGCFLGCFGSSKDRKRRKQRHKLQPCDQQRITNYIPVQSSVSIVEEYPEKQITPVSEVGVKAEEQSQSSSSGSRKKVTFDSNVRTYEHVLPEHVSGTLSEKDEVGGAKEEESLGKSGHSQPSSEASSITSSSGSYPPNHRYQNCRECDDEEDEIDYEDSDLDDEEDDDGVLDYDNNMYEEDGIVESKIVVAKEEIEGAVKPIRANGSARDRSAYIHSVLNPVENLTQWKALKTKEKPQLKQQKENFALDEEPRASFSLEPSFKELSDYQSNKSYQEIAVDASLSNWLSSSEATPIKNYNTISLNSTSQGSNSPWSQEDRPILGALTLEEIKQFSASSSPRKSPSRSPDEMPIIGTVGTYWNHKGNMAIDSGSASSYKGIPNTTSKYREDKRVNWHSTPFDTRLERALNRGAADAFSSHTYNIC</sequence>
<feature type="region of interest" description="Disordered" evidence="1">
    <location>
        <begin position="51"/>
        <end position="174"/>
    </location>
</feature>
<evidence type="ECO:0000313" key="3">
    <source>
        <dbReference type="Proteomes" id="UP001064489"/>
    </source>
</evidence>
<gene>
    <name evidence="2" type="ORF">LWI28_013385</name>
</gene>
<dbReference type="InterPro" id="IPR039300">
    <property type="entry name" value="JASON"/>
</dbReference>
<proteinExistence type="predicted"/>
<dbReference type="PANTHER" id="PTHR33318">
    <property type="entry name" value="ASPARTYL/GLUTAMYL-TRNA(ASN/GLN) AMIDOTRANSFERASE SUBUNIT"/>
    <property type="match status" value="1"/>
</dbReference>
<feature type="compositionally biased region" description="Acidic residues" evidence="1">
    <location>
        <begin position="147"/>
        <end position="174"/>
    </location>
</feature>
<dbReference type="EMBL" id="JAJSOW010000101">
    <property type="protein sequence ID" value="KAI9181285.1"/>
    <property type="molecule type" value="Genomic_DNA"/>
</dbReference>
<keyword evidence="3" id="KW-1185">Reference proteome</keyword>
<feature type="compositionally biased region" description="Low complexity" evidence="1">
    <location>
        <begin position="119"/>
        <end position="134"/>
    </location>
</feature>
<dbReference type="Proteomes" id="UP001064489">
    <property type="component" value="Chromosome 4"/>
</dbReference>
<feature type="compositionally biased region" description="Basic and acidic residues" evidence="1">
    <location>
        <begin position="99"/>
        <end position="113"/>
    </location>
</feature>
<reference evidence="2" key="2">
    <citation type="submission" date="2023-02" db="EMBL/GenBank/DDBJ databases">
        <authorList>
            <person name="Swenson N.G."/>
            <person name="Wegrzyn J.L."/>
            <person name="Mcevoy S.L."/>
        </authorList>
    </citation>
    <scope>NUCLEOTIDE SEQUENCE</scope>
    <source>
        <strain evidence="2">91603</strain>
        <tissue evidence="2">Leaf</tissue>
    </source>
</reference>
<dbReference type="GO" id="GO:0007142">
    <property type="term" value="P:male meiosis II"/>
    <property type="evidence" value="ECO:0007669"/>
    <property type="project" value="InterPro"/>
</dbReference>
<evidence type="ECO:0000256" key="1">
    <source>
        <dbReference type="SAM" id="MobiDB-lite"/>
    </source>
</evidence>
<organism evidence="2 3">
    <name type="scientific">Acer negundo</name>
    <name type="common">Box elder</name>
    <dbReference type="NCBI Taxonomy" id="4023"/>
    <lineage>
        <taxon>Eukaryota</taxon>
        <taxon>Viridiplantae</taxon>
        <taxon>Streptophyta</taxon>
        <taxon>Embryophyta</taxon>
        <taxon>Tracheophyta</taxon>
        <taxon>Spermatophyta</taxon>
        <taxon>Magnoliopsida</taxon>
        <taxon>eudicotyledons</taxon>
        <taxon>Gunneridae</taxon>
        <taxon>Pentapetalae</taxon>
        <taxon>rosids</taxon>
        <taxon>malvids</taxon>
        <taxon>Sapindales</taxon>
        <taxon>Sapindaceae</taxon>
        <taxon>Hippocastanoideae</taxon>
        <taxon>Acereae</taxon>
        <taxon>Acer</taxon>
    </lineage>
</organism>
<dbReference type="PANTHER" id="PTHR33318:SF4">
    <property type="entry name" value="OS04G0511700 PROTEIN"/>
    <property type="match status" value="1"/>
</dbReference>
<evidence type="ECO:0000313" key="2">
    <source>
        <dbReference type="EMBL" id="KAI9181285.1"/>
    </source>
</evidence>
<dbReference type="AlphaFoldDB" id="A0AAD5J470"/>
<name>A0AAD5J470_ACENE</name>
<comment type="caution">
    <text evidence="2">The sequence shown here is derived from an EMBL/GenBank/DDBJ whole genome shotgun (WGS) entry which is preliminary data.</text>
</comment>